<evidence type="ECO:0000313" key="2">
    <source>
        <dbReference type="EMBL" id="KJF17485.1"/>
    </source>
</evidence>
<evidence type="ECO:0000313" key="3">
    <source>
        <dbReference type="Proteomes" id="UP000032360"/>
    </source>
</evidence>
<dbReference type="AlphaFoldDB" id="A0A0D8HHM0"/>
<keyword evidence="3" id="KW-1185">Reference proteome</keyword>
<gene>
    <name evidence="2" type="ORF">AXFE_16480</name>
    <name evidence="1" type="ORF">AXFE_16710</name>
</gene>
<dbReference type="EMBL" id="JXYS01000040">
    <property type="protein sequence ID" value="KJF17458.1"/>
    <property type="molecule type" value="Genomic_DNA"/>
</dbReference>
<protein>
    <submittedName>
        <fullName evidence="2">Uncharacterized protein</fullName>
    </submittedName>
</protein>
<comment type="caution">
    <text evidence="2">The sequence shown here is derived from an EMBL/GenBank/DDBJ whole genome shotgun (WGS) entry which is preliminary data.</text>
</comment>
<proteinExistence type="predicted"/>
<accession>A0A0D8HHM0</accession>
<dbReference type="EMBL" id="JXYS01000038">
    <property type="protein sequence ID" value="KJF17485.1"/>
    <property type="molecule type" value="Genomic_DNA"/>
</dbReference>
<sequence>MDWGIGVIDCGGRNDWVCRMGDYSESNRAHETSLLDLSDLPGPKDLSGISLRRLGAMWFRDRKT</sequence>
<dbReference type="Proteomes" id="UP000032360">
    <property type="component" value="Unassembled WGS sequence"/>
</dbReference>
<name>A0A0D8HHM0_9ACTN</name>
<evidence type="ECO:0000313" key="1">
    <source>
        <dbReference type="EMBL" id="KJF17458.1"/>
    </source>
</evidence>
<organism evidence="2 3">
    <name type="scientific">Acidithrix ferrooxidans</name>
    <dbReference type="NCBI Taxonomy" id="1280514"/>
    <lineage>
        <taxon>Bacteria</taxon>
        <taxon>Bacillati</taxon>
        <taxon>Actinomycetota</taxon>
        <taxon>Acidimicrobiia</taxon>
        <taxon>Acidimicrobiales</taxon>
        <taxon>Acidimicrobiaceae</taxon>
        <taxon>Acidithrix</taxon>
    </lineage>
</organism>
<dbReference type="RefSeq" id="WP_052605369.1">
    <property type="nucleotide sequence ID" value="NZ_JXYS01000038.1"/>
</dbReference>
<reference evidence="2 3" key="1">
    <citation type="submission" date="2015-01" db="EMBL/GenBank/DDBJ databases">
        <title>Draft genome of the acidophilic iron oxidizer Acidithrix ferrooxidans strain Py-F3.</title>
        <authorList>
            <person name="Poehlein A."/>
            <person name="Eisen S."/>
            <person name="Schloemann M."/>
            <person name="Johnson B.D."/>
            <person name="Daniel R."/>
            <person name="Muehling M."/>
        </authorList>
    </citation>
    <scope>NUCLEOTIDE SEQUENCE [LARGE SCALE GENOMIC DNA]</scope>
    <source>
        <strain evidence="2 3">Py-F3</strain>
    </source>
</reference>